<organism evidence="1 2">
    <name type="scientific">Legionella bozemanae</name>
    <name type="common">Fluoribacter bozemanae</name>
    <dbReference type="NCBI Taxonomy" id="447"/>
    <lineage>
        <taxon>Bacteria</taxon>
        <taxon>Pseudomonadati</taxon>
        <taxon>Pseudomonadota</taxon>
        <taxon>Gammaproteobacteria</taxon>
        <taxon>Legionellales</taxon>
        <taxon>Legionellaceae</taxon>
        <taxon>Legionella</taxon>
    </lineage>
</organism>
<dbReference type="RefSeq" id="WP_058458269.1">
    <property type="nucleotide sequence ID" value="NZ_CAAAIY010000013.1"/>
</dbReference>
<dbReference type="Proteomes" id="UP000054695">
    <property type="component" value="Unassembled WGS sequence"/>
</dbReference>
<proteinExistence type="predicted"/>
<dbReference type="EMBL" id="LNXU01000004">
    <property type="protein sequence ID" value="KTC76508.1"/>
    <property type="molecule type" value="Genomic_DNA"/>
</dbReference>
<dbReference type="PATRIC" id="fig|447.4.peg.624"/>
<sequence>MHDTKFYSKNWITTYENDLLALLQRLPRKSANYSRIRSVLNMVRQIASAQTLSPNSVPSEWKVAQQKLLNGLYEQLHASLTENNYGSTWFTRIIDRYCSGDHVLQQRLNYFIQRAIGPVIKLSECIKDKNRTLAIEFPDQEMRDIFLNRLGLNKDTDSIVIHGNSVSLPAFLSKNQQLAVTFPTIKSRDSFKYLLNLDKANLVTSTVDDCTLYINDRRIHDTASTFHIAVLCPYFAERYKIQYTSHILAQAYRDGTSFFSQVKFPIELAVKIASDASSSEAISIDEKMQIAYSSFRRP</sequence>
<evidence type="ECO:0000313" key="2">
    <source>
        <dbReference type="Proteomes" id="UP000054695"/>
    </source>
</evidence>
<protein>
    <submittedName>
        <fullName evidence="1">Dot/Icm T4SS effector</fullName>
    </submittedName>
</protein>
<comment type="caution">
    <text evidence="1">The sequence shown here is derived from an EMBL/GenBank/DDBJ whole genome shotgun (WGS) entry which is preliminary data.</text>
</comment>
<dbReference type="OrthoDB" id="5653352at2"/>
<reference evidence="1 2" key="1">
    <citation type="submission" date="2015-11" db="EMBL/GenBank/DDBJ databases">
        <title>Genomic analysis of 38 Legionella species identifies large and diverse effector repertoires.</title>
        <authorList>
            <person name="Burstein D."/>
            <person name="Amaro F."/>
            <person name="Zusman T."/>
            <person name="Lifshitz Z."/>
            <person name="Cohen O."/>
            <person name="Gilbert J.A."/>
            <person name="Pupko T."/>
            <person name="Shuman H.A."/>
            <person name="Segal G."/>
        </authorList>
    </citation>
    <scope>NUCLEOTIDE SEQUENCE [LARGE SCALE GENOMIC DNA]</scope>
    <source>
        <strain evidence="1 2">WIGA</strain>
    </source>
</reference>
<evidence type="ECO:0000313" key="1">
    <source>
        <dbReference type="EMBL" id="KTC76508.1"/>
    </source>
</evidence>
<keyword evidence="2" id="KW-1185">Reference proteome</keyword>
<accession>A0A0W0RZ92</accession>
<gene>
    <name evidence="1" type="ORF">Lboz_0578</name>
</gene>
<name>A0A0W0RZ92_LEGBO</name>
<dbReference type="AlphaFoldDB" id="A0A0W0RZ92"/>